<dbReference type="EMBL" id="CAJJDO010000053">
    <property type="protein sequence ID" value="CAD8170392.1"/>
    <property type="molecule type" value="Genomic_DNA"/>
</dbReference>
<dbReference type="Proteomes" id="UP000689195">
    <property type="component" value="Unassembled WGS sequence"/>
</dbReference>
<proteinExistence type="predicted"/>
<gene>
    <name evidence="1" type="ORF">PPENT_87.1.T0530036</name>
    <name evidence="2" type="ORF">PPENT_87.1.T0530037</name>
</gene>
<evidence type="ECO:0000313" key="3">
    <source>
        <dbReference type="Proteomes" id="UP000689195"/>
    </source>
</evidence>
<reference evidence="1" key="1">
    <citation type="submission" date="2021-01" db="EMBL/GenBank/DDBJ databases">
        <authorList>
            <consortium name="Genoscope - CEA"/>
            <person name="William W."/>
        </authorList>
    </citation>
    <scope>NUCLEOTIDE SEQUENCE</scope>
</reference>
<organism evidence="1 3">
    <name type="scientific">Paramecium pentaurelia</name>
    <dbReference type="NCBI Taxonomy" id="43138"/>
    <lineage>
        <taxon>Eukaryota</taxon>
        <taxon>Sar</taxon>
        <taxon>Alveolata</taxon>
        <taxon>Ciliophora</taxon>
        <taxon>Intramacronucleata</taxon>
        <taxon>Oligohymenophorea</taxon>
        <taxon>Peniculida</taxon>
        <taxon>Parameciidae</taxon>
        <taxon>Paramecium</taxon>
    </lineage>
</organism>
<dbReference type="EMBL" id="CAJJDO010000053">
    <property type="protein sequence ID" value="CAD8170394.1"/>
    <property type="molecule type" value="Genomic_DNA"/>
</dbReference>
<protein>
    <submittedName>
        <fullName evidence="1">Uncharacterized protein</fullName>
    </submittedName>
</protein>
<evidence type="ECO:0000313" key="1">
    <source>
        <dbReference type="EMBL" id="CAD8170392.1"/>
    </source>
</evidence>
<dbReference type="AlphaFoldDB" id="A0A8S1V3J9"/>
<keyword evidence="3" id="KW-1185">Reference proteome</keyword>
<sequence length="160" mass="19470">MNKNNIKQVETYIALWYNQQVRVNILLEKQLFHIDQFNTFQYVKEKVFARIIILGIRDSTFKLQVHISKYHQQLKPFKKAMFFLTQNYLQIYQMDITDKLLYPLKLLKLYILLQFQQLFIVIEKDDQIDQFIVIQKEIERQVINASVENKIVQNFHMLII</sequence>
<accession>A0A8S1V3J9</accession>
<comment type="caution">
    <text evidence="1">The sequence shown here is derived from an EMBL/GenBank/DDBJ whole genome shotgun (WGS) entry which is preliminary data.</text>
</comment>
<name>A0A8S1V3J9_9CILI</name>
<evidence type="ECO:0000313" key="2">
    <source>
        <dbReference type="EMBL" id="CAD8170394.1"/>
    </source>
</evidence>